<feature type="transmembrane region" description="Helical" evidence="1">
    <location>
        <begin position="274"/>
        <end position="293"/>
    </location>
</feature>
<organism evidence="2">
    <name type="scientific">uncultured marine group II/III euryarchaeote AD1000_88_G11</name>
    <dbReference type="NCBI Taxonomy" id="1457822"/>
    <lineage>
        <taxon>Archaea</taxon>
        <taxon>Methanobacteriati</taxon>
        <taxon>Methanobacteriota</taxon>
        <taxon>environmental samples</taxon>
    </lineage>
</organism>
<keyword evidence="1" id="KW-0812">Transmembrane</keyword>
<evidence type="ECO:0000256" key="1">
    <source>
        <dbReference type="SAM" id="Phobius"/>
    </source>
</evidence>
<accession>A0A075FYZ8</accession>
<keyword evidence="1" id="KW-0472">Membrane</keyword>
<dbReference type="AlphaFoldDB" id="A0A075FYZ8"/>
<reference evidence="2" key="1">
    <citation type="journal article" date="2014" name="Genome Biol. Evol.">
        <title>Pangenome evidence for extensive interdomain horizontal transfer affecting lineage core and shell genes in uncultured planktonic thaumarchaeota and euryarchaeota.</title>
        <authorList>
            <person name="Deschamps P."/>
            <person name="Zivanovic Y."/>
            <person name="Moreira D."/>
            <person name="Rodriguez-Valera F."/>
            <person name="Lopez-Garcia P."/>
        </authorList>
    </citation>
    <scope>NUCLEOTIDE SEQUENCE</scope>
</reference>
<protein>
    <submittedName>
        <fullName evidence="2">Uncharacterized protein</fullName>
    </submittedName>
</protein>
<evidence type="ECO:0000313" key="2">
    <source>
        <dbReference type="EMBL" id="AIE96980.1"/>
    </source>
</evidence>
<dbReference type="EMBL" id="KF900494">
    <property type="protein sequence ID" value="AIE96980.1"/>
    <property type="molecule type" value="Genomic_DNA"/>
</dbReference>
<sequence length="305" mass="35128">MGYNSLGDFSKTVNDTETSSLQQGLRSLLDRNFYRKLVPLKNISLCQEGFNNGDNCKTFCGKKPPYCKDKLKGQKICSGKTNLNTKEKCESESCEWSSDTLKECTPQCKKWNCDNCKGQRSTSDIEQLEQLYNDTLEEYKNDYKTLTSGNLTDAASLKISKKVRELNTSLLKIADELYQKIVELQNSHSNNEEVMQKTNSKKEDIVQKMKQHGKELEDSRPSDHENGVYAGNEIKVKYAYYHYLLWLIIATVLIGGITLLVFNIPLPTLNWPYNIVYLVVIVFFGWFLFSNIWKTFWGTVRYLTS</sequence>
<feature type="transmembrane region" description="Helical" evidence="1">
    <location>
        <begin position="243"/>
        <end position="262"/>
    </location>
</feature>
<name>A0A075FYZ8_9EURY</name>
<proteinExistence type="predicted"/>
<keyword evidence="1" id="KW-1133">Transmembrane helix</keyword>